<accession>A0A0G4HH62</accession>
<evidence type="ECO:0000313" key="2">
    <source>
        <dbReference type="EMBL" id="CEM43481.1"/>
    </source>
</evidence>
<proteinExistence type="predicted"/>
<dbReference type="VEuPathDB" id="CryptoDB:Cvel_27554"/>
<protein>
    <submittedName>
        <fullName evidence="2">Uncharacterized protein</fullName>
    </submittedName>
</protein>
<reference evidence="2" key="1">
    <citation type="submission" date="2014-11" db="EMBL/GenBank/DDBJ databases">
        <authorList>
            <person name="Otto D Thomas"/>
            <person name="Naeem Raeece"/>
        </authorList>
    </citation>
    <scope>NUCLEOTIDE SEQUENCE</scope>
</reference>
<sequence length="76" mass="7587">MGRGGSTDGAMEGLEEGAPSRHSSRVVEERADPSASAGPLVGRVGWTGGGESGLLEEAGRSKSCDEDAVLGDGGRD</sequence>
<dbReference type="EMBL" id="CDMZ01002695">
    <property type="protein sequence ID" value="CEM43481.1"/>
    <property type="molecule type" value="Genomic_DNA"/>
</dbReference>
<dbReference type="AlphaFoldDB" id="A0A0G4HH62"/>
<evidence type="ECO:0000256" key="1">
    <source>
        <dbReference type="SAM" id="MobiDB-lite"/>
    </source>
</evidence>
<feature type="region of interest" description="Disordered" evidence="1">
    <location>
        <begin position="1"/>
        <end position="76"/>
    </location>
</feature>
<gene>
    <name evidence="2" type="ORF">Cvel_27554</name>
</gene>
<organism evidence="2">
    <name type="scientific">Chromera velia CCMP2878</name>
    <dbReference type="NCBI Taxonomy" id="1169474"/>
    <lineage>
        <taxon>Eukaryota</taxon>
        <taxon>Sar</taxon>
        <taxon>Alveolata</taxon>
        <taxon>Colpodellida</taxon>
        <taxon>Chromeraceae</taxon>
        <taxon>Chromera</taxon>
    </lineage>
</organism>
<name>A0A0G4HH62_9ALVE</name>